<dbReference type="AlphaFoldDB" id="A0A1V2UJD6"/>
<sequence length="73" mass="8936">MIKLPNHEIWLNKQGILNRFEGLTKSTLNLWLMEMRQSPEFYQYVINPTQRLVWINLEGFIKFLKWKAHERGF</sequence>
<proteinExistence type="predicted"/>
<dbReference type="RefSeq" id="WP_077151464.1">
    <property type="nucleotide sequence ID" value="NZ_CABMMO010000005.1"/>
</dbReference>
<protein>
    <recommendedName>
        <fullName evidence="3">Excisionase</fullName>
    </recommendedName>
</protein>
<dbReference type="OrthoDB" id="2186806at2"/>
<evidence type="ECO:0000313" key="2">
    <source>
        <dbReference type="Proteomes" id="UP000189299"/>
    </source>
</evidence>
<evidence type="ECO:0000313" key="1">
    <source>
        <dbReference type="EMBL" id="ONN43508.1"/>
    </source>
</evidence>
<comment type="caution">
    <text evidence="1">The sequence shown here is derived from an EMBL/GenBank/DDBJ whole genome shotgun (WGS) entry which is preliminary data.</text>
</comment>
<dbReference type="Proteomes" id="UP000189299">
    <property type="component" value="Unassembled WGS sequence"/>
</dbReference>
<name>A0A1V2UJD6_ENTMU</name>
<accession>A0A1V2UJD6</accession>
<organism evidence="1 2">
    <name type="scientific">Enterococcus mundtii</name>
    <dbReference type="NCBI Taxonomy" id="53346"/>
    <lineage>
        <taxon>Bacteria</taxon>
        <taxon>Bacillati</taxon>
        <taxon>Bacillota</taxon>
        <taxon>Bacilli</taxon>
        <taxon>Lactobacillales</taxon>
        <taxon>Enterococcaceae</taxon>
        <taxon>Enterococcus</taxon>
    </lineage>
</organism>
<gene>
    <name evidence="1" type="ORF">BTN92_06655</name>
</gene>
<evidence type="ECO:0008006" key="3">
    <source>
        <dbReference type="Google" id="ProtNLM"/>
    </source>
</evidence>
<dbReference type="EMBL" id="MSTR01000005">
    <property type="protein sequence ID" value="ONN43508.1"/>
    <property type="molecule type" value="Genomic_DNA"/>
</dbReference>
<reference evidence="1 2" key="1">
    <citation type="submission" date="2016-12" db="EMBL/GenBank/DDBJ databases">
        <authorList>
            <person name="Song W.-J."/>
            <person name="Kurnit D.M."/>
        </authorList>
    </citation>
    <scope>NUCLEOTIDE SEQUENCE [LARGE SCALE GENOMIC DNA]</scope>
    <source>
        <strain evidence="1 2">CGB1038-1_S1</strain>
    </source>
</reference>